<evidence type="ECO:0008006" key="7">
    <source>
        <dbReference type="Google" id="ProtNLM"/>
    </source>
</evidence>
<keyword evidence="6" id="KW-1185">Reference proteome</keyword>
<dbReference type="InterPro" id="IPR036188">
    <property type="entry name" value="FAD/NAD-bd_sf"/>
</dbReference>
<evidence type="ECO:0000313" key="5">
    <source>
        <dbReference type="EMBL" id="OQE84754.1"/>
    </source>
</evidence>
<keyword evidence="2" id="KW-0274">FAD</keyword>
<evidence type="ECO:0000256" key="3">
    <source>
        <dbReference type="ARBA" id="ARBA00022857"/>
    </source>
</evidence>
<accession>A0A1V6YBU1</accession>
<evidence type="ECO:0000256" key="2">
    <source>
        <dbReference type="ARBA" id="ARBA00022827"/>
    </source>
</evidence>
<keyword evidence="4" id="KW-0560">Oxidoreductase</keyword>
<dbReference type="Pfam" id="PF13738">
    <property type="entry name" value="Pyr_redox_3"/>
    <property type="match status" value="1"/>
</dbReference>
<dbReference type="Gene3D" id="3.50.50.60">
    <property type="entry name" value="FAD/NAD(P)-binding domain"/>
    <property type="match status" value="2"/>
</dbReference>
<organism evidence="5 6">
    <name type="scientific">Penicillium nalgiovense</name>
    <dbReference type="NCBI Taxonomy" id="60175"/>
    <lineage>
        <taxon>Eukaryota</taxon>
        <taxon>Fungi</taxon>
        <taxon>Dikarya</taxon>
        <taxon>Ascomycota</taxon>
        <taxon>Pezizomycotina</taxon>
        <taxon>Eurotiomycetes</taxon>
        <taxon>Eurotiomycetidae</taxon>
        <taxon>Eurotiales</taxon>
        <taxon>Aspergillaceae</taxon>
        <taxon>Penicillium</taxon>
    </lineage>
</organism>
<comment type="caution">
    <text evidence="5">The sequence shown here is derived from an EMBL/GenBank/DDBJ whole genome shotgun (WGS) entry which is preliminary data.</text>
</comment>
<dbReference type="AlphaFoldDB" id="A0A1V6YBU1"/>
<dbReference type="EMBL" id="MOOB01000026">
    <property type="protein sequence ID" value="OQE84754.1"/>
    <property type="molecule type" value="Genomic_DNA"/>
</dbReference>
<keyword evidence="1" id="KW-0285">Flavoprotein</keyword>
<dbReference type="PANTHER" id="PTHR43098:SF5">
    <property type="entry name" value="DUAL-FUNCTIONAL MONOOXYGENASE_METHYLTRANSFERASE PSOF"/>
    <property type="match status" value="1"/>
</dbReference>
<sequence>MAKNTHRAGDSCQAVSVTNLHRTFKLLFQHRADDSRVGLENKKSESEKPESQVDVFIVGAGFGGIGQAYALRNLGLSIKIIDSLPDLGGTWLTNTYPGALSDTESFVYRFSWDKEDLQTYPWNRRYLRQPEILAYLRHFAEKHDLRKNMEFNTEMQSAIWDEESHVWEIKISTGQTFRARYFITAMGILSKANLPSIPGISTFEGIVAHTSHWPNNLDVTNKRVGVVGCGASGVQVITKIAPSVASLTAFIRHPQYTLPSNDRLITPDYRTWANENYDRIWEQLKNSLIGFGYVESNRPFFSVDPSRRQQLLEDLWNNGNGMRFMVEHYCDITTNEKANEVVCDFLRNKIYQIVKDPEKARKLVPTELFARRPISNDGYYETYNRENVSIVDLKEAPIAEITSNGLRTEDGTVHELDVLVLATGFDAVEGNLVRVNIVGRGGKNLKDAWVNGPKSYLGSFVAGFPNMFMVNGPKGAFGNVVPAVEASVEFITHAIERAEAVREKNGSQGIVEATQEAEDEWGLVCENAAKENLFNKLKNSWFTGGNIPGKALGVRAYFGGLGSYRAIGISATKDTWNGFRPFS</sequence>
<evidence type="ECO:0000256" key="1">
    <source>
        <dbReference type="ARBA" id="ARBA00022630"/>
    </source>
</evidence>
<name>A0A1V6YBU1_PENNA</name>
<dbReference type="STRING" id="60175.A0A1V6YBU1"/>
<dbReference type="PANTHER" id="PTHR43098">
    <property type="entry name" value="L-ORNITHINE N(5)-MONOOXYGENASE-RELATED"/>
    <property type="match status" value="1"/>
</dbReference>
<evidence type="ECO:0000256" key="4">
    <source>
        <dbReference type="ARBA" id="ARBA00023002"/>
    </source>
</evidence>
<gene>
    <name evidence="5" type="ORF">PENNAL_c0026G05635</name>
</gene>
<dbReference type="InterPro" id="IPR050775">
    <property type="entry name" value="FAD-binding_Monooxygenases"/>
</dbReference>
<dbReference type="GO" id="GO:0016491">
    <property type="term" value="F:oxidoreductase activity"/>
    <property type="evidence" value="ECO:0007669"/>
    <property type="project" value="UniProtKB-KW"/>
</dbReference>
<protein>
    <recommendedName>
        <fullName evidence="7">FAD/NAD(P)-binding domain-containing protein</fullName>
    </recommendedName>
</protein>
<dbReference type="Proteomes" id="UP000191691">
    <property type="component" value="Unassembled WGS sequence"/>
</dbReference>
<evidence type="ECO:0000313" key="6">
    <source>
        <dbReference type="Proteomes" id="UP000191691"/>
    </source>
</evidence>
<keyword evidence="3" id="KW-0521">NADP</keyword>
<dbReference type="OMA" id="TWSHLYR"/>
<proteinExistence type="predicted"/>
<dbReference type="SUPFAM" id="SSF51905">
    <property type="entry name" value="FAD/NAD(P)-binding domain"/>
    <property type="match status" value="2"/>
</dbReference>
<reference evidence="6" key="1">
    <citation type="journal article" date="2017" name="Nat. Microbiol.">
        <title>Global analysis of biosynthetic gene clusters reveals vast potential of secondary metabolite production in Penicillium species.</title>
        <authorList>
            <person name="Nielsen J.C."/>
            <person name="Grijseels S."/>
            <person name="Prigent S."/>
            <person name="Ji B."/>
            <person name="Dainat J."/>
            <person name="Nielsen K.F."/>
            <person name="Frisvad J.C."/>
            <person name="Workman M."/>
            <person name="Nielsen J."/>
        </authorList>
    </citation>
    <scope>NUCLEOTIDE SEQUENCE [LARGE SCALE GENOMIC DNA]</scope>
    <source>
        <strain evidence="6">IBT 13039</strain>
    </source>
</reference>